<protein>
    <submittedName>
        <fullName evidence="1">Uncharacterized protein</fullName>
    </submittedName>
</protein>
<proteinExistence type="predicted"/>
<dbReference type="EMBL" id="JARBHB010000007">
    <property type="protein sequence ID" value="KAJ8878840.1"/>
    <property type="molecule type" value="Genomic_DNA"/>
</dbReference>
<accession>A0ABQ9H3I7</accession>
<gene>
    <name evidence="1" type="ORF">PR048_019429</name>
</gene>
<sequence length="560" mass="62763">MERFNVTSGLKGALRRIGTIVYNEADMTTRRPLECRSDGLMHNRFDYELWGFFTRNDMLPESQLLRHFLNTCASSRKITLFSTARYRIGIRFVETLSTVLRWPPDVGPIILTDLKLSHTVRRTTFQHIDFHVVRYLRRRRHYVGASIHGRVTSELRMGESCRTMPLVGGFSRGSPVSPTLPFRRFSMLTSIARIGSRDLAVNSCSFLFTHSLFCAISSGSLGMSPTYNMASGVSNLQLQCSIVSCFTSALKAGGNGTSWLLWAANCWKAGNTHSTCINHGSCLEWVGPLAKRAVTPEAVATAAMFDAKFTSPHQMLSDTFENAVIVPNNPYNCNDAGDEVLFAFHCGLCTRLRIPENRTPPGLSIVEGIRDSGDRAHVANCGLGRRRAGTTWLLVFVMEPLRVMSAELPAEMQRTHCGLDDMISGYVLRCSRNHAAKSRVEDNLQDPRHENFVCTWNGFSNCSWSTRQMVRWHLFSTLVIVRVLTRGLFSTYLNTSSSNPAVLAVRLALHSVVSPPTSTFPQTSLHRCKCGVVWLLSVWKSIPVHYSRFSSIFLCRTVEE</sequence>
<reference evidence="1 2" key="1">
    <citation type="submission" date="2023-02" db="EMBL/GenBank/DDBJ databases">
        <title>LHISI_Scaffold_Assembly.</title>
        <authorList>
            <person name="Stuart O.P."/>
            <person name="Cleave R."/>
            <person name="Magrath M.J.L."/>
            <person name="Mikheyev A.S."/>
        </authorList>
    </citation>
    <scope>NUCLEOTIDE SEQUENCE [LARGE SCALE GENOMIC DNA]</scope>
    <source>
        <strain evidence="1">Daus_M_001</strain>
        <tissue evidence="1">Leg muscle</tissue>
    </source>
</reference>
<organism evidence="1 2">
    <name type="scientific">Dryococelus australis</name>
    <dbReference type="NCBI Taxonomy" id="614101"/>
    <lineage>
        <taxon>Eukaryota</taxon>
        <taxon>Metazoa</taxon>
        <taxon>Ecdysozoa</taxon>
        <taxon>Arthropoda</taxon>
        <taxon>Hexapoda</taxon>
        <taxon>Insecta</taxon>
        <taxon>Pterygota</taxon>
        <taxon>Neoptera</taxon>
        <taxon>Polyneoptera</taxon>
        <taxon>Phasmatodea</taxon>
        <taxon>Verophasmatodea</taxon>
        <taxon>Anareolatae</taxon>
        <taxon>Phasmatidae</taxon>
        <taxon>Eurycanthinae</taxon>
        <taxon>Dryococelus</taxon>
    </lineage>
</organism>
<keyword evidence="2" id="KW-1185">Reference proteome</keyword>
<comment type="caution">
    <text evidence="1">The sequence shown here is derived from an EMBL/GenBank/DDBJ whole genome shotgun (WGS) entry which is preliminary data.</text>
</comment>
<dbReference type="Proteomes" id="UP001159363">
    <property type="component" value="Chromosome 6"/>
</dbReference>
<name>A0ABQ9H3I7_9NEOP</name>
<evidence type="ECO:0000313" key="2">
    <source>
        <dbReference type="Proteomes" id="UP001159363"/>
    </source>
</evidence>
<evidence type="ECO:0000313" key="1">
    <source>
        <dbReference type="EMBL" id="KAJ8878840.1"/>
    </source>
</evidence>